<name>A0A2H4ZSV4_9REOV</name>
<evidence type="ECO:0000256" key="5">
    <source>
        <dbReference type="ARBA" id="ARBA00022996"/>
    </source>
</evidence>
<sequence length="937" mass="106012">MMGDLDLITSASQAIQATNDKNDKQKIFDQLVNDLKRLSKGVLQPDVQSQLLELSNINGLVFNVEVQEDVVNTINDQPDPTSIFTQDVFQLRTTLSKTLFIDVDAEEYSVYVPLEVQNISPVVIDIRPIQTYKPKTLMYKDTAIIPSNNDLVSDQWGADEILYDSHMFNDINIGQIEDFETYLLEKAVEIKDSLPNINHISQLSKDTNPFNVHNTLCLDFGQKEYYNLISDRTNQSFVGRRQAVQFDNVVVDGIERTARISLRLHPFDNQMLNLIPLNLIHEQPIIDVIREYQLVAADGFVATPKIRLDKDVTIIADARSPVLARLCELSPYLHRTRILDSMTQFSPLWKVNVFSSSIENAKDSIYKMAEISFTVADSVTSALSTVNVASAQQTLTVLLNSCIFRLEIDPTGSQSNFGAAISAAIMLVLFPTDEETMPTNVFDNLCNLVYNELIAWTVDRPTFVKRTGQTNAFEANVNIGGGNMNRDILAYIRFILLRRPWILYQRTYDEAYAADIFIPNIDEANINDQAYVAVNSLFSGLIQAAQRNPNPGRQISANSFRKLLKSMKDVCSNKLMPIVRLIRYNIERMARVYRWFPYSADFANRIPHFRDERLRVKVPISGVLSIMLGINKAPEAFDWYNILKFADSIRLKNYAEMESIEIIMSKAIIRNDIKPSRSKKDYIIQNLRPPTNVVAAIAKMPSATLTSILSDRILVNGVRLTQSFGVINRVIDAIRVAFENVPTAEHGIAKGALLLPYPRPFNRSSAYVRKDNVIYNAPTEVQRFNISDLLEGRFYQGLIGQVQRMSPFVINGPLQVRNLDVTAIESVTSGYLTMSSPYDACVRPEDLRHNKIVSPPTVDHYSDSNIQRPNTQFEQLLSKTSVFIVDAPKIAVQQDSTVYAFQYRDIQINTSVVDKLEFTSVKPPDVTLFNGLLVFED</sequence>
<evidence type="ECO:0000256" key="1">
    <source>
        <dbReference type="ARBA" id="ARBA00022561"/>
    </source>
</evidence>
<evidence type="ECO:0000313" key="7">
    <source>
        <dbReference type="EMBL" id="AUG44960.1"/>
    </source>
</evidence>
<keyword evidence="1 6" id="KW-0167">Capsid protein</keyword>
<evidence type="ECO:0000256" key="2">
    <source>
        <dbReference type="ARBA" id="ARBA00022611"/>
    </source>
</evidence>
<dbReference type="Pfam" id="PF25649">
    <property type="entry name" value="Rotavirus_VP2"/>
    <property type="match status" value="1"/>
</dbReference>
<evidence type="ECO:0000256" key="6">
    <source>
        <dbReference type="HAMAP-Rule" id="MF_04123"/>
    </source>
</evidence>
<evidence type="ECO:0000256" key="4">
    <source>
        <dbReference type="ARBA" id="ARBA00022884"/>
    </source>
</evidence>
<keyword evidence="3 6" id="KW-0946">Virion</keyword>
<dbReference type="GO" id="GO:0039625">
    <property type="term" value="C:viral inner capsid"/>
    <property type="evidence" value="ECO:0007669"/>
    <property type="project" value="UniProtKB-UniRule"/>
</dbReference>
<dbReference type="GO" id="GO:0019013">
    <property type="term" value="C:viral nucleocapsid"/>
    <property type="evidence" value="ECO:0007669"/>
    <property type="project" value="UniProtKB-UniRule"/>
</dbReference>
<comment type="subunit">
    <text evidence="6">Homodecamer; each decamer is made up of two conformers of VP2, called VP2A and VP2B. Interacts with a VP1-VP3 complex. Interacts with the intermediate capsid protein VP6. Interacts with NSP5. Interacts (via N-terminus) with NSP2.</text>
</comment>
<keyword evidence="4 6" id="KW-0694">RNA-binding</keyword>
<protein>
    <recommendedName>
        <fullName evidence="6">Inner capsid protein VP2</fullName>
    </recommendedName>
</protein>
<comment type="subcellular location">
    <subcellularLocation>
        <location evidence="6">Virion</location>
    </subcellularLocation>
    <text evidence="6">Inner capsid protein. Also found in spherical cytoplasmic structures, called virus factories, that appear early after infection and are the site of viral replication and packaging.</text>
</comment>
<proteinExistence type="inferred from homology"/>
<dbReference type="HAMAP" id="MF_04123">
    <property type="entry name" value="Rota_VP2"/>
    <property type="match status" value="1"/>
</dbReference>
<comment type="similarity">
    <text evidence="6">Belongs to the rotavirus VP2 family.</text>
</comment>
<organism evidence="7">
    <name type="scientific">Rotavirus B</name>
    <dbReference type="NCBI Taxonomy" id="28876"/>
    <lineage>
        <taxon>Viruses</taxon>
        <taxon>Riboviria</taxon>
        <taxon>Orthornavirae</taxon>
        <taxon>Duplornaviricota</taxon>
        <taxon>Resentoviricetes</taxon>
        <taxon>Reovirales</taxon>
        <taxon>Sedoreoviridae</taxon>
        <taxon>Rotavirus</taxon>
        <taxon>Rotavirus betagastroenteritidis</taxon>
    </lineage>
</organism>
<gene>
    <name evidence="7" type="primary">VP2</name>
</gene>
<dbReference type="EMBL" id="MG272094">
    <property type="protein sequence ID" value="AUG44960.1"/>
    <property type="molecule type" value="Genomic_RNA"/>
</dbReference>
<keyword evidence="5 6" id="KW-1153">Inner capsid protein</keyword>
<accession>A0A2H4ZSV4</accession>
<dbReference type="GO" id="GO:0003723">
    <property type="term" value="F:RNA binding"/>
    <property type="evidence" value="ECO:0007669"/>
    <property type="project" value="UniProtKB-UniRule"/>
</dbReference>
<evidence type="ECO:0000256" key="3">
    <source>
        <dbReference type="ARBA" id="ARBA00022844"/>
    </source>
</evidence>
<keyword evidence="2 6" id="KW-1141">T=2 icosahedral capsid protein</keyword>
<comment type="function">
    <text evidence="6">Inner capsid protein that self-assembles to form an icosahedral capsid with a T=2 symmetry, which consists of 120 copies of VP2, with channels at each of its five-fold vertices. This capsid constitutes the innermost concentric layer of the viral mature particle. It encapsidates the polymerase VP1, the capping enzyme VP3 and the genomic dsRNA, thereby defining the core. The innermost VP2 capsid and the intermediate VP6 capsid remain intact following cell entry to protect the dsRNA from degradation and to prevent unfavorable antiviral responses in the host cell during all the replication cycle of the virus. Nascent transcripts are transcribed within the structural confines of this double-layered particle (DLP) and are extruded through the channels formed by VP2 N-termini. VP2 is required for the replicase activity of VP1 polymerase. Probably recruits a copy of a VP1-VP3 complex, potentially along with a segment of plus-strand RNA, as a decamer of VP2 assembles. May activate the autoinhibited VP1/RNA complex to coordinate packaging and genome replication.</text>
</comment>
<dbReference type="GO" id="GO:0039616">
    <property type="term" value="C:T=2 icosahedral viral capsid"/>
    <property type="evidence" value="ECO:0007669"/>
    <property type="project" value="UniProtKB-UniRule"/>
</dbReference>
<dbReference type="InterPro" id="IPR007779">
    <property type="entry name" value="Rotavirus_VP2"/>
</dbReference>
<reference evidence="7" key="1">
    <citation type="submission" date="2017-10" db="EMBL/GenBank/DDBJ databases">
        <title>Full genome classification and phylogenetic analyses of Rotavirus B strains detected in the United States.</title>
        <authorList>
            <person name="Herrera-Ibata D.M."/>
            <person name="Poulsen E."/>
            <person name="Hesse R."/>
            <person name="Bai J."/>
            <person name="Marthaler D."/>
        </authorList>
    </citation>
    <scope>NUCLEOTIDE SEQUENCE</scope>
    <source>
        <strain evidence="7">RVB/Goat-wt/USA/CA22/2014</strain>
    </source>
</reference>